<organism evidence="5 6">
    <name type="scientific">Phytophthora sojae (strain P6497)</name>
    <name type="common">Soybean stem and root rot agent</name>
    <name type="synonym">Phytophthora megasperma f. sp. glycines</name>
    <dbReference type="NCBI Taxonomy" id="1094619"/>
    <lineage>
        <taxon>Eukaryota</taxon>
        <taxon>Sar</taxon>
        <taxon>Stramenopiles</taxon>
        <taxon>Oomycota</taxon>
        <taxon>Peronosporomycetes</taxon>
        <taxon>Peronosporales</taxon>
        <taxon>Peronosporaceae</taxon>
        <taxon>Phytophthora</taxon>
    </lineage>
</organism>
<dbReference type="GO" id="GO:0043657">
    <property type="term" value="C:host cell"/>
    <property type="evidence" value="ECO:0007669"/>
    <property type="project" value="UniProtKB-SubCell"/>
</dbReference>
<dbReference type="CDD" id="cd17039">
    <property type="entry name" value="Ubl_ubiquitin_like"/>
    <property type="match status" value="1"/>
</dbReference>
<dbReference type="KEGG" id="psoj:PHYSODRAFT_479041"/>
<evidence type="ECO:0000313" key="6">
    <source>
        <dbReference type="Proteomes" id="UP000002640"/>
    </source>
</evidence>
<accession>G4YRL1</accession>
<dbReference type="Pfam" id="PF20147">
    <property type="entry name" value="Crinkler"/>
    <property type="match status" value="1"/>
</dbReference>
<evidence type="ECO:0000259" key="4">
    <source>
        <dbReference type="Pfam" id="PF20147"/>
    </source>
</evidence>
<dbReference type="OMA" id="AKWMTEK"/>
<feature type="non-terminal residue" evidence="5">
    <location>
        <position position="119"/>
    </location>
</feature>
<dbReference type="Proteomes" id="UP000002640">
    <property type="component" value="Unassembled WGS sequence"/>
</dbReference>
<feature type="domain" description="Crinkler effector protein N-terminal" evidence="4">
    <location>
        <begin position="4"/>
        <end position="116"/>
    </location>
</feature>
<reference evidence="5 6" key="1">
    <citation type="journal article" date="2006" name="Science">
        <title>Phytophthora genome sequences uncover evolutionary origins and mechanisms of pathogenesis.</title>
        <authorList>
            <person name="Tyler B.M."/>
            <person name="Tripathy S."/>
            <person name="Zhang X."/>
            <person name="Dehal P."/>
            <person name="Jiang R.H."/>
            <person name="Aerts A."/>
            <person name="Arredondo F.D."/>
            <person name="Baxter L."/>
            <person name="Bensasson D."/>
            <person name="Beynon J.L."/>
            <person name="Chapman J."/>
            <person name="Damasceno C.M."/>
            <person name="Dorrance A.E."/>
            <person name="Dou D."/>
            <person name="Dickerman A.W."/>
            <person name="Dubchak I.L."/>
            <person name="Garbelotto M."/>
            <person name="Gijzen M."/>
            <person name="Gordon S.G."/>
            <person name="Govers F."/>
            <person name="Grunwald N.J."/>
            <person name="Huang W."/>
            <person name="Ivors K.L."/>
            <person name="Jones R.W."/>
            <person name="Kamoun S."/>
            <person name="Krampis K."/>
            <person name="Lamour K.H."/>
            <person name="Lee M.K."/>
            <person name="McDonald W.H."/>
            <person name="Medina M."/>
            <person name="Meijer H.J."/>
            <person name="Nordberg E.K."/>
            <person name="Maclean D.J."/>
            <person name="Ospina-Giraldo M.D."/>
            <person name="Morris P.F."/>
            <person name="Phuntumart V."/>
            <person name="Putnam N.H."/>
            <person name="Rash S."/>
            <person name="Rose J.K."/>
            <person name="Sakihama Y."/>
            <person name="Salamov A.A."/>
            <person name="Savidor A."/>
            <person name="Scheuring C.F."/>
            <person name="Smith B.M."/>
            <person name="Sobral B.W."/>
            <person name="Terry A."/>
            <person name="Torto-Alalibo T.A."/>
            <person name="Win J."/>
            <person name="Xu Z."/>
            <person name="Zhang H."/>
            <person name="Grigoriev I.V."/>
            <person name="Rokhsar D.S."/>
            <person name="Boore J.L."/>
        </authorList>
    </citation>
    <scope>NUCLEOTIDE SEQUENCE [LARGE SCALE GENOMIC DNA]</scope>
    <source>
        <strain evidence="5 6">P6497</strain>
    </source>
</reference>
<dbReference type="SUPFAM" id="SSF54236">
    <property type="entry name" value="Ubiquitin-like"/>
    <property type="match status" value="1"/>
</dbReference>
<dbReference type="Gene3D" id="3.10.20.90">
    <property type="entry name" value="Phosphatidylinositol 3-kinase Catalytic Subunit, Chain A, domain 1"/>
    <property type="match status" value="1"/>
</dbReference>
<dbReference type="AlphaFoldDB" id="G4YRL1"/>
<dbReference type="InterPro" id="IPR045379">
    <property type="entry name" value="Crinkler_N"/>
</dbReference>
<dbReference type="InterPro" id="IPR029071">
    <property type="entry name" value="Ubiquitin-like_domsf"/>
</dbReference>
<evidence type="ECO:0000256" key="3">
    <source>
        <dbReference type="ARBA" id="ARBA00022525"/>
    </source>
</evidence>
<dbReference type="GeneID" id="20655082"/>
<protein>
    <recommendedName>
        <fullName evidence="4">Crinkler effector protein N-terminal domain-containing protein</fullName>
    </recommendedName>
</protein>
<comment type="subcellular location">
    <subcellularLocation>
        <location evidence="1">Host cell</location>
    </subcellularLocation>
    <subcellularLocation>
        <location evidence="2">Secreted</location>
    </subcellularLocation>
</comment>
<sequence>MTLVKFMCGVVGVPRRAFSVEVDPNDFVYELKKAINEKQKFPCPASRLKLFLAKKLDAKWMTEKDVEDGVGVSAHLKKLEEQSRLRTVGLSAANVLQEATNDRIREGLREVHVLVRLPA</sequence>
<evidence type="ECO:0000313" key="5">
    <source>
        <dbReference type="EMBL" id="EGZ23476.1"/>
    </source>
</evidence>
<keyword evidence="6" id="KW-1185">Reference proteome</keyword>
<proteinExistence type="predicted"/>
<gene>
    <name evidence="5" type="ORF">PHYSODRAFT_479041</name>
</gene>
<name>G4YRL1_PHYSP</name>
<keyword evidence="3" id="KW-0964">Secreted</keyword>
<dbReference type="RefSeq" id="XP_009518764.1">
    <property type="nucleotide sequence ID" value="XM_009520469.1"/>
</dbReference>
<evidence type="ECO:0000256" key="1">
    <source>
        <dbReference type="ARBA" id="ARBA00004340"/>
    </source>
</evidence>
<evidence type="ECO:0000256" key="2">
    <source>
        <dbReference type="ARBA" id="ARBA00004613"/>
    </source>
</evidence>
<dbReference type="InParanoid" id="G4YRL1"/>
<dbReference type="GO" id="GO:0005576">
    <property type="term" value="C:extracellular region"/>
    <property type="evidence" value="ECO:0007669"/>
    <property type="project" value="UniProtKB-SubCell"/>
</dbReference>
<dbReference type="EMBL" id="JH159152">
    <property type="protein sequence ID" value="EGZ23476.1"/>
    <property type="molecule type" value="Genomic_DNA"/>
</dbReference>